<proteinExistence type="predicted"/>
<evidence type="ECO:0000313" key="2">
    <source>
        <dbReference type="Proteomes" id="UP000800038"/>
    </source>
</evidence>
<sequence length="95" mass="10468">MKHSCLGPSNRPLHNTKSAVLLTSFQLHGGPASRRARPALRSTGFRAHQEHESDLGCIFISAFYLLSLSLTSHATSRITCSLRSRSTFGRRIICS</sequence>
<organism evidence="1 2">
    <name type="scientific">Clathrospora elynae</name>
    <dbReference type="NCBI Taxonomy" id="706981"/>
    <lineage>
        <taxon>Eukaryota</taxon>
        <taxon>Fungi</taxon>
        <taxon>Dikarya</taxon>
        <taxon>Ascomycota</taxon>
        <taxon>Pezizomycotina</taxon>
        <taxon>Dothideomycetes</taxon>
        <taxon>Pleosporomycetidae</taxon>
        <taxon>Pleosporales</taxon>
        <taxon>Diademaceae</taxon>
        <taxon>Clathrospora</taxon>
    </lineage>
</organism>
<gene>
    <name evidence="1" type="ORF">EJ02DRAFT_79759</name>
</gene>
<protein>
    <submittedName>
        <fullName evidence="1">Uncharacterized protein</fullName>
    </submittedName>
</protein>
<evidence type="ECO:0000313" key="1">
    <source>
        <dbReference type="EMBL" id="KAF1944839.1"/>
    </source>
</evidence>
<dbReference type="AlphaFoldDB" id="A0A6A5SZL4"/>
<keyword evidence="2" id="KW-1185">Reference proteome</keyword>
<dbReference type="Proteomes" id="UP000800038">
    <property type="component" value="Unassembled WGS sequence"/>
</dbReference>
<dbReference type="EMBL" id="ML976014">
    <property type="protein sequence ID" value="KAF1944839.1"/>
    <property type="molecule type" value="Genomic_DNA"/>
</dbReference>
<accession>A0A6A5SZL4</accession>
<reference evidence="1" key="1">
    <citation type="journal article" date="2020" name="Stud. Mycol.">
        <title>101 Dothideomycetes genomes: a test case for predicting lifestyles and emergence of pathogens.</title>
        <authorList>
            <person name="Haridas S."/>
            <person name="Albert R."/>
            <person name="Binder M."/>
            <person name="Bloem J."/>
            <person name="Labutti K."/>
            <person name="Salamov A."/>
            <person name="Andreopoulos B."/>
            <person name="Baker S."/>
            <person name="Barry K."/>
            <person name="Bills G."/>
            <person name="Bluhm B."/>
            <person name="Cannon C."/>
            <person name="Castanera R."/>
            <person name="Culley D."/>
            <person name="Daum C."/>
            <person name="Ezra D."/>
            <person name="Gonzalez J."/>
            <person name="Henrissat B."/>
            <person name="Kuo A."/>
            <person name="Liang C."/>
            <person name="Lipzen A."/>
            <person name="Lutzoni F."/>
            <person name="Magnuson J."/>
            <person name="Mondo S."/>
            <person name="Nolan M."/>
            <person name="Ohm R."/>
            <person name="Pangilinan J."/>
            <person name="Park H.-J."/>
            <person name="Ramirez L."/>
            <person name="Alfaro M."/>
            <person name="Sun H."/>
            <person name="Tritt A."/>
            <person name="Yoshinaga Y."/>
            <person name="Zwiers L.-H."/>
            <person name="Turgeon B."/>
            <person name="Goodwin S."/>
            <person name="Spatafora J."/>
            <person name="Crous P."/>
            <person name="Grigoriev I."/>
        </authorList>
    </citation>
    <scope>NUCLEOTIDE SEQUENCE</scope>
    <source>
        <strain evidence="1">CBS 161.51</strain>
    </source>
</reference>
<name>A0A6A5SZL4_9PLEO</name>